<dbReference type="Pfam" id="PF14226">
    <property type="entry name" value="DIOX_N"/>
    <property type="match status" value="1"/>
</dbReference>
<evidence type="ECO:0000256" key="8">
    <source>
        <dbReference type="ARBA" id="ARBA00059922"/>
    </source>
</evidence>
<dbReference type="GO" id="GO:0009805">
    <property type="term" value="P:coumarin biosynthetic process"/>
    <property type="evidence" value="ECO:0007669"/>
    <property type="project" value="UniProtKB-ARBA"/>
</dbReference>
<evidence type="ECO:0000259" key="10">
    <source>
        <dbReference type="PROSITE" id="PS51471"/>
    </source>
</evidence>
<keyword evidence="12" id="KW-1185">Reference proteome</keyword>
<dbReference type="Proteomes" id="UP001630127">
    <property type="component" value="Unassembled WGS sequence"/>
</dbReference>
<comment type="caution">
    <text evidence="11">The sequence shown here is derived from an EMBL/GenBank/DDBJ whole genome shotgun (WGS) entry which is preliminary data.</text>
</comment>
<evidence type="ECO:0000256" key="4">
    <source>
        <dbReference type="ARBA" id="ARBA00022490"/>
    </source>
</evidence>
<comment type="subcellular location">
    <subcellularLocation>
        <location evidence="2">Cytoplasm</location>
    </subcellularLocation>
    <subcellularLocation>
        <location evidence="1">Nucleus</location>
    </subcellularLocation>
</comment>
<evidence type="ECO:0000256" key="1">
    <source>
        <dbReference type="ARBA" id="ARBA00004123"/>
    </source>
</evidence>
<dbReference type="GO" id="GO:0016706">
    <property type="term" value="F:2-oxoglutarate-dependent dioxygenase activity"/>
    <property type="evidence" value="ECO:0007669"/>
    <property type="project" value="UniProtKB-ARBA"/>
</dbReference>
<keyword evidence="4" id="KW-0963">Cytoplasm</keyword>
<dbReference type="InterPro" id="IPR026992">
    <property type="entry name" value="DIOX_N"/>
</dbReference>
<dbReference type="GO" id="GO:0046872">
    <property type="term" value="F:metal ion binding"/>
    <property type="evidence" value="ECO:0007669"/>
    <property type="project" value="UniProtKB-KW"/>
</dbReference>
<evidence type="ECO:0000256" key="7">
    <source>
        <dbReference type="ARBA" id="ARBA00023242"/>
    </source>
</evidence>
<evidence type="ECO:0000313" key="12">
    <source>
        <dbReference type="Proteomes" id="UP001630127"/>
    </source>
</evidence>
<evidence type="ECO:0000256" key="6">
    <source>
        <dbReference type="ARBA" id="ARBA00023004"/>
    </source>
</evidence>
<proteinExistence type="inferred from homology"/>
<dbReference type="FunFam" id="2.60.120.330:FF:000015">
    <property type="entry name" value="Protein DMR6-LIKE OXYGENASE 1"/>
    <property type="match status" value="1"/>
</dbReference>
<dbReference type="EMBL" id="JBJUIK010000010">
    <property type="protein sequence ID" value="KAL3516843.1"/>
    <property type="molecule type" value="Genomic_DNA"/>
</dbReference>
<keyword evidence="6 9" id="KW-0408">Iron</keyword>
<evidence type="ECO:0000313" key="11">
    <source>
        <dbReference type="EMBL" id="KAL3516843.1"/>
    </source>
</evidence>
<name>A0ABD2ZGK7_9GENT</name>
<dbReference type="InterPro" id="IPR050295">
    <property type="entry name" value="Plant_2OG-oxidoreductases"/>
</dbReference>
<sequence>MEDKSESSATSFTSVLKLSQMGVARVPKRYILPPLQRPNLGLCVNPTIVSPVIDLSSFHRPIHRPQIMDELRLACKELGFFQVINHGIPLSVMSDALDTATEFFDLPHEEKLSLASANIHEPVRYGTSLNHAKDRVHFWRDFIKHYSYPLSTWIDKWPSNPQSYKAKMGNYVQAVHALHKMLMKVVFESLGLSPNYLQEEIDDGSQVMAVNCYPTCPEPDQVLGMPPHSDYGYLTIILQNQQGLEIMSHDKKWYHILVNKGALVIQMGDQIEIISNGRYKSPIHRAGVNSETSRISIASLHSLALKRKVGPAPELVDDQHPLSYKEGSFSDFLDFVSNKDIMEGRYIDSLKKNP</sequence>
<dbReference type="PANTHER" id="PTHR47991">
    <property type="entry name" value="OXOGLUTARATE/IRON-DEPENDENT DIOXYGENASE"/>
    <property type="match status" value="1"/>
</dbReference>
<dbReference type="SUPFAM" id="SSF51197">
    <property type="entry name" value="Clavaminate synthase-like"/>
    <property type="match status" value="1"/>
</dbReference>
<dbReference type="GO" id="GO:0005634">
    <property type="term" value="C:nucleus"/>
    <property type="evidence" value="ECO:0007669"/>
    <property type="project" value="UniProtKB-SubCell"/>
</dbReference>
<dbReference type="Gene3D" id="2.60.120.330">
    <property type="entry name" value="B-lactam Antibiotic, Isopenicillin N Synthase, Chain"/>
    <property type="match status" value="1"/>
</dbReference>
<comment type="function">
    <text evidence="8">Involved in the regulation of shoot development and salicylic acid (SA) homeostasis.</text>
</comment>
<dbReference type="PROSITE" id="PS51471">
    <property type="entry name" value="FE2OG_OXY"/>
    <property type="match status" value="1"/>
</dbReference>
<evidence type="ECO:0000256" key="5">
    <source>
        <dbReference type="ARBA" id="ARBA00022723"/>
    </source>
</evidence>
<evidence type="ECO:0000256" key="2">
    <source>
        <dbReference type="ARBA" id="ARBA00004496"/>
    </source>
</evidence>
<evidence type="ECO:0000256" key="3">
    <source>
        <dbReference type="ARBA" id="ARBA00008056"/>
    </source>
</evidence>
<reference evidence="11 12" key="1">
    <citation type="submission" date="2024-11" db="EMBL/GenBank/DDBJ databases">
        <title>A near-complete genome assembly of Cinchona calisaya.</title>
        <authorList>
            <person name="Lian D.C."/>
            <person name="Zhao X.W."/>
            <person name="Wei L."/>
        </authorList>
    </citation>
    <scope>NUCLEOTIDE SEQUENCE [LARGE SCALE GENOMIC DNA]</scope>
    <source>
        <tissue evidence="11">Nenye</tissue>
    </source>
</reference>
<dbReference type="AlphaFoldDB" id="A0ABD2ZGK7"/>
<comment type="similarity">
    <text evidence="3 9">Belongs to the iron/ascorbate-dependent oxidoreductase family.</text>
</comment>
<keyword evidence="9" id="KW-0560">Oxidoreductase</keyword>
<dbReference type="GO" id="GO:0002238">
    <property type="term" value="P:response to molecule of fungal origin"/>
    <property type="evidence" value="ECO:0007669"/>
    <property type="project" value="UniProtKB-ARBA"/>
</dbReference>
<dbReference type="InterPro" id="IPR027443">
    <property type="entry name" value="IPNS-like_sf"/>
</dbReference>
<keyword evidence="5 9" id="KW-0479">Metal-binding</keyword>
<keyword evidence="7" id="KW-0539">Nucleus</keyword>
<gene>
    <name evidence="11" type="ORF">ACH5RR_023745</name>
</gene>
<dbReference type="InterPro" id="IPR005123">
    <property type="entry name" value="Oxoglu/Fe-dep_dioxygenase_dom"/>
</dbReference>
<protein>
    <recommendedName>
        <fullName evidence="10">Fe2OG dioxygenase domain-containing protein</fullName>
    </recommendedName>
</protein>
<organism evidence="11 12">
    <name type="scientific">Cinchona calisaya</name>
    <dbReference type="NCBI Taxonomy" id="153742"/>
    <lineage>
        <taxon>Eukaryota</taxon>
        <taxon>Viridiplantae</taxon>
        <taxon>Streptophyta</taxon>
        <taxon>Embryophyta</taxon>
        <taxon>Tracheophyta</taxon>
        <taxon>Spermatophyta</taxon>
        <taxon>Magnoliopsida</taxon>
        <taxon>eudicotyledons</taxon>
        <taxon>Gunneridae</taxon>
        <taxon>Pentapetalae</taxon>
        <taxon>asterids</taxon>
        <taxon>lamiids</taxon>
        <taxon>Gentianales</taxon>
        <taxon>Rubiaceae</taxon>
        <taxon>Cinchonoideae</taxon>
        <taxon>Cinchoneae</taxon>
        <taxon>Cinchona</taxon>
    </lineage>
</organism>
<evidence type="ECO:0000256" key="9">
    <source>
        <dbReference type="RuleBase" id="RU003682"/>
    </source>
</evidence>
<accession>A0ABD2ZGK7</accession>
<feature type="domain" description="Fe2OG dioxygenase" evidence="10">
    <location>
        <begin position="203"/>
        <end position="303"/>
    </location>
</feature>
<dbReference type="Pfam" id="PF03171">
    <property type="entry name" value="2OG-FeII_Oxy"/>
    <property type="match status" value="1"/>
</dbReference>
<dbReference type="InterPro" id="IPR044861">
    <property type="entry name" value="IPNS-like_FE2OG_OXY"/>
</dbReference>
<dbReference type="GO" id="GO:0005737">
    <property type="term" value="C:cytoplasm"/>
    <property type="evidence" value="ECO:0007669"/>
    <property type="project" value="UniProtKB-SubCell"/>
</dbReference>